<gene>
    <name evidence="2" type="ORF">GWK10_16930</name>
</gene>
<feature type="transmembrane region" description="Helical" evidence="1">
    <location>
        <begin position="31"/>
        <end position="53"/>
    </location>
</feature>
<evidence type="ECO:0000313" key="3">
    <source>
        <dbReference type="Proteomes" id="UP000474296"/>
    </source>
</evidence>
<protein>
    <submittedName>
        <fullName evidence="2">Uncharacterized protein</fullName>
    </submittedName>
</protein>
<proteinExistence type="predicted"/>
<keyword evidence="3" id="KW-1185">Reference proteome</keyword>
<dbReference type="AlphaFoldDB" id="A0A6M0CLY7"/>
<evidence type="ECO:0000256" key="1">
    <source>
        <dbReference type="SAM" id="Phobius"/>
    </source>
</evidence>
<organism evidence="2 3">
    <name type="scientific">Spongiivirga citrea</name>
    <dbReference type="NCBI Taxonomy" id="1481457"/>
    <lineage>
        <taxon>Bacteria</taxon>
        <taxon>Pseudomonadati</taxon>
        <taxon>Bacteroidota</taxon>
        <taxon>Flavobacteriia</taxon>
        <taxon>Flavobacteriales</taxon>
        <taxon>Flavobacteriaceae</taxon>
        <taxon>Spongiivirga</taxon>
    </lineage>
</organism>
<evidence type="ECO:0000313" key="2">
    <source>
        <dbReference type="EMBL" id="NER18901.1"/>
    </source>
</evidence>
<dbReference type="EMBL" id="JAABOQ010000008">
    <property type="protein sequence ID" value="NER18901.1"/>
    <property type="molecule type" value="Genomic_DNA"/>
</dbReference>
<comment type="caution">
    <text evidence="2">The sequence shown here is derived from an EMBL/GenBank/DDBJ whole genome shotgun (WGS) entry which is preliminary data.</text>
</comment>
<accession>A0A6M0CLY7</accession>
<dbReference type="RefSeq" id="WP_164033589.1">
    <property type="nucleotide sequence ID" value="NZ_JAABOQ010000008.1"/>
</dbReference>
<feature type="transmembrane region" description="Helical" evidence="1">
    <location>
        <begin position="323"/>
        <end position="340"/>
    </location>
</feature>
<keyword evidence="1" id="KW-0472">Membrane</keyword>
<keyword evidence="1" id="KW-0812">Transmembrane</keyword>
<name>A0A6M0CLY7_9FLAO</name>
<keyword evidence="1" id="KW-1133">Transmembrane helix</keyword>
<reference evidence="2 3" key="1">
    <citation type="submission" date="2020-01" db="EMBL/GenBank/DDBJ databases">
        <title>Spongiivirga citrea KCTC 32990T.</title>
        <authorList>
            <person name="Wang G."/>
        </authorList>
    </citation>
    <scope>NUCLEOTIDE SEQUENCE [LARGE SCALE GENOMIC DNA]</scope>
    <source>
        <strain evidence="2 3">KCTC 32990</strain>
    </source>
</reference>
<dbReference type="Proteomes" id="UP000474296">
    <property type="component" value="Unassembled WGS sequence"/>
</dbReference>
<sequence length="353" mass="41011">MSEQNNNNAPQSEEIDLGQLFKLIGDAFNRFFNFIGSIFKGFFNLLIAFLLFVQKHFIKFSIAGIIGIAGGWYWDYTSPDVYRSSMVVEPNFNSAQQLYNNIEFYNELAEQEEYEALKETFPALTNEEAATIKSFEIESFSDQSQKIKQFSQFIESLDTISQKQVDFEDYLRNFNNINAQFHRIIIETEDNRVAKKLQAPIVLSIQVNDYFKLQKKINDENIQLSDSLYQAQLTEIDTLQKFYREIKLKEASKEQASTSISLGGDAQQKESDELELIKQEEQIKNSLIRLNEEKANTRSTINVISDFPNKGVEINDFWKKKKVLLPILLVGLVLFFLLLMELNRYLNVIKENK</sequence>